<dbReference type="EMBL" id="KQ484255">
    <property type="protein sequence ID" value="KYP36181.1"/>
    <property type="molecule type" value="Genomic_DNA"/>
</dbReference>
<feature type="non-terminal residue" evidence="2">
    <location>
        <position position="1"/>
    </location>
</feature>
<evidence type="ECO:0000313" key="2">
    <source>
        <dbReference type="EMBL" id="KYP36181.1"/>
    </source>
</evidence>
<keyword evidence="3" id="KW-1185">Reference proteome</keyword>
<sequence>VQGDFNLNNFEDGFVSFVFMVGLLLASPIFGSLAKRLVGVGEASFISLADGILACMNLR</sequence>
<feature type="transmembrane region" description="Helical" evidence="1">
    <location>
        <begin position="14"/>
        <end position="34"/>
    </location>
</feature>
<accession>A0A151R0Q9</accession>
<dbReference type="STRING" id="3821.A0A151R0Q9"/>
<organism evidence="2 3">
    <name type="scientific">Cajanus cajan</name>
    <name type="common">Pigeon pea</name>
    <name type="synonym">Cajanus indicus</name>
    <dbReference type="NCBI Taxonomy" id="3821"/>
    <lineage>
        <taxon>Eukaryota</taxon>
        <taxon>Viridiplantae</taxon>
        <taxon>Streptophyta</taxon>
        <taxon>Embryophyta</taxon>
        <taxon>Tracheophyta</taxon>
        <taxon>Spermatophyta</taxon>
        <taxon>Magnoliopsida</taxon>
        <taxon>eudicotyledons</taxon>
        <taxon>Gunneridae</taxon>
        <taxon>Pentapetalae</taxon>
        <taxon>rosids</taxon>
        <taxon>fabids</taxon>
        <taxon>Fabales</taxon>
        <taxon>Fabaceae</taxon>
        <taxon>Papilionoideae</taxon>
        <taxon>50 kb inversion clade</taxon>
        <taxon>NPAAA clade</taxon>
        <taxon>indigoferoid/millettioid clade</taxon>
        <taxon>Phaseoleae</taxon>
        <taxon>Cajanus</taxon>
    </lineage>
</organism>
<proteinExistence type="predicted"/>
<keyword evidence="1" id="KW-1133">Transmembrane helix</keyword>
<keyword evidence="1" id="KW-0812">Transmembrane</keyword>
<dbReference type="Proteomes" id="UP000075243">
    <property type="component" value="Unassembled WGS sequence"/>
</dbReference>
<gene>
    <name evidence="2" type="ORF">KK1_042720</name>
</gene>
<reference evidence="2" key="1">
    <citation type="journal article" date="2012" name="Nat. Biotechnol.">
        <title>Draft genome sequence of pigeonpea (Cajanus cajan), an orphan legume crop of resource-poor farmers.</title>
        <authorList>
            <person name="Varshney R.K."/>
            <person name="Chen W."/>
            <person name="Li Y."/>
            <person name="Bharti A.K."/>
            <person name="Saxena R.K."/>
            <person name="Schlueter J.A."/>
            <person name="Donoghue M.T."/>
            <person name="Azam S."/>
            <person name="Fan G."/>
            <person name="Whaley A.M."/>
            <person name="Farmer A.D."/>
            <person name="Sheridan J."/>
            <person name="Iwata A."/>
            <person name="Tuteja R."/>
            <person name="Penmetsa R.V."/>
            <person name="Wu W."/>
            <person name="Upadhyaya H.D."/>
            <person name="Yang S.P."/>
            <person name="Shah T."/>
            <person name="Saxena K.B."/>
            <person name="Michael T."/>
            <person name="McCombie W.R."/>
            <person name="Yang B."/>
            <person name="Zhang G."/>
            <person name="Yang H."/>
            <person name="Wang J."/>
            <person name="Spillane C."/>
            <person name="Cook D.R."/>
            <person name="May G.D."/>
            <person name="Xu X."/>
            <person name="Jackson S.A."/>
        </authorList>
    </citation>
    <scope>NUCLEOTIDE SEQUENCE [LARGE SCALE GENOMIC DNA]</scope>
</reference>
<protein>
    <submittedName>
        <fullName evidence="2">Uncharacterized protein</fullName>
    </submittedName>
</protein>
<keyword evidence="1" id="KW-0472">Membrane</keyword>
<name>A0A151R0Q9_CAJCA</name>
<dbReference type="AlphaFoldDB" id="A0A151R0Q9"/>
<evidence type="ECO:0000256" key="1">
    <source>
        <dbReference type="SAM" id="Phobius"/>
    </source>
</evidence>
<dbReference type="Gramene" id="C.cajan_43748.t">
    <property type="protein sequence ID" value="C.cajan_43748.t"/>
    <property type="gene ID" value="C.cajan_43748"/>
</dbReference>
<evidence type="ECO:0000313" key="3">
    <source>
        <dbReference type="Proteomes" id="UP000075243"/>
    </source>
</evidence>